<dbReference type="PROSITE" id="PS50928">
    <property type="entry name" value="ABC_TM1"/>
    <property type="match status" value="1"/>
</dbReference>
<evidence type="ECO:0000256" key="7">
    <source>
        <dbReference type="ARBA" id="ARBA00023136"/>
    </source>
</evidence>
<dbReference type="InterPro" id="IPR001188">
    <property type="entry name" value="Sperm_putr-bd"/>
</dbReference>
<reference evidence="11 12" key="1">
    <citation type="submission" date="2017-11" db="EMBL/GenBank/DDBJ databases">
        <title>Genome sequence of Entomoplasma somnilux PYAN-1 (ATCC 49194).</title>
        <authorList>
            <person name="Lo W.-S."/>
            <person name="Gasparich G.E."/>
            <person name="Kuo C.-H."/>
        </authorList>
    </citation>
    <scope>NUCLEOTIDE SEQUENCE [LARGE SCALE GENOMIC DNA]</scope>
    <source>
        <strain evidence="11 12">PYAN-1</strain>
    </source>
</reference>
<dbReference type="PANTHER" id="PTHR43848">
    <property type="entry name" value="PUTRESCINE TRANSPORT SYSTEM PERMEASE PROTEIN POTI"/>
    <property type="match status" value="1"/>
</dbReference>
<protein>
    <submittedName>
        <fullName evidence="11">Spermidine/putrescine ABC transporter permease</fullName>
    </submittedName>
</protein>
<dbReference type="Gene3D" id="3.40.190.10">
    <property type="entry name" value="Periplasmic binding protein-like II"/>
    <property type="match status" value="2"/>
</dbReference>
<dbReference type="CDD" id="cd06261">
    <property type="entry name" value="TM_PBP2"/>
    <property type="match status" value="1"/>
</dbReference>
<dbReference type="KEGG" id="esx:ESOMN_v1c05820"/>
<dbReference type="EMBL" id="CP024965">
    <property type="protein sequence ID" value="ATZ18964.1"/>
    <property type="molecule type" value="Genomic_DNA"/>
</dbReference>
<dbReference type="SUPFAM" id="SSF161098">
    <property type="entry name" value="MetI-like"/>
    <property type="match status" value="1"/>
</dbReference>
<dbReference type="PRINTS" id="PR00909">
    <property type="entry name" value="SPERMDNBNDNG"/>
</dbReference>
<evidence type="ECO:0000256" key="1">
    <source>
        <dbReference type="ARBA" id="ARBA00004651"/>
    </source>
</evidence>
<dbReference type="GO" id="GO:0055085">
    <property type="term" value="P:transmembrane transport"/>
    <property type="evidence" value="ECO:0007669"/>
    <property type="project" value="InterPro"/>
</dbReference>
<feature type="transmembrane region" description="Helical" evidence="8">
    <location>
        <begin position="125"/>
        <end position="146"/>
    </location>
</feature>
<keyword evidence="12" id="KW-1185">Reference proteome</keyword>
<evidence type="ECO:0000256" key="5">
    <source>
        <dbReference type="ARBA" id="ARBA00022692"/>
    </source>
</evidence>
<keyword evidence="7 8" id="KW-0472">Membrane</keyword>
<feature type="transmembrane region" description="Helical" evidence="8">
    <location>
        <begin position="575"/>
        <end position="594"/>
    </location>
</feature>
<dbReference type="InterPro" id="IPR035906">
    <property type="entry name" value="MetI-like_sf"/>
</dbReference>
<organism evidence="11 12">
    <name type="scientific">Williamsoniiplasma somnilux</name>
    <dbReference type="NCBI Taxonomy" id="215578"/>
    <lineage>
        <taxon>Bacteria</taxon>
        <taxon>Bacillati</taxon>
        <taxon>Mycoplasmatota</taxon>
        <taxon>Mollicutes</taxon>
        <taxon>Entomoplasmatales</taxon>
        <taxon>Williamsoniiplasma</taxon>
    </lineage>
</organism>
<keyword evidence="3 8" id="KW-0813">Transport</keyword>
<evidence type="ECO:0000256" key="6">
    <source>
        <dbReference type="ARBA" id="ARBA00022989"/>
    </source>
</evidence>
<feature type="domain" description="ABC transmembrane type-1" evidence="10">
    <location>
        <begin position="59"/>
        <end position="250"/>
    </location>
</feature>
<gene>
    <name evidence="11" type="primary">potC</name>
    <name evidence="11" type="ORF">ESOMN_v1c05820</name>
</gene>
<dbReference type="InterPro" id="IPR050022">
    <property type="entry name" value="MMSYN1_0195-like"/>
</dbReference>
<dbReference type="RefSeq" id="WP_024863481.1">
    <property type="nucleotide sequence ID" value="NZ_CP024965.1"/>
</dbReference>
<name>A0A2K8NYZ9_9MOLU</name>
<feature type="transmembrane region" description="Helical" evidence="8">
    <location>
        <begin position="96"/>
        <end position="119"/>
    </location>
</feature>
<dbReference type="Pfam" id="PF02030">
    <property type="entry name" value="Lipoprotein_8"/>
    <property type="match status" value="1"/>
</dbReference>
<evidence type="ECO:0000256" key="2">
    <source>
        <dbReference type="ARBA" id="ARBA00007069"/>
    </source>
</evidence>
<dbReference type="Gene3D" id="1.10.3720.10">
    <property type="entry name" value="MetI-like"/>
    <property type="match status" value="1"/>
</dbReference>
<sequence>MKKFFKGSYFAIIMAFIYIPIIIMIIFSFNSGGTTFSFLGWDTKWYGEFINNSPFVKSIITSLFVAVISTAVSLVIGTMAAIGLSRTKSVTQKSWFNVANIPLINADVVTAVSLMIIFIVSGMSFGIGTLIMAHISFNVPYVLITVMPRLRKIDKSLLESAQDLGAKPYQVLFKVILPILKPAIITAAAIAFAMSFDDFIISYFTGGSQTNVSTFIYTAKKIKPFIFAFGTILVGAIVLVIIGWNAFAIFKQHKEQNKEAIKSGLYKQKQIHKLNLAIDELVAIIESGQIIRPTKKINLWVKYWFVNLKLKWIASRNFDKKIAKLEWKQSRIKSQINKEKRYYSRRDNTKKQLKKLNAQLARTKTDVKKAAKLTLQIEKLEDKLIFLNEEIEYIENRDELSKQKAKEIQNDIKKLKYNFKKEIKPSKKTISWYNKKIKELEQWKIEVEEGKNHYKLRLVVERLKNVKELNYNQIILLNEKSLHLYNLTHPKKSLTSKLDYQILKTKNENEKQNLIIEKQAQLLKFNNKYFFTIDKKLQDLNFFYRKVEKLKNKLNPPDDREIIHTKGFIVRSWKIIAVSLIGLSAFAGLTVAYIKNNIYDLVIGNWGEYIDPDIITDFEKKYGVKVNYQEYDSNETLYNKLYTFNYDVMVPSDYMVQKLAQENALLKLDYSKLNVKGTIDGKDLNPNKPQEGQEQVELVSGLLETMHSSKAKESEEDSKLYPEQTQSTGTILSYAIPYFWGDLVMVVNPTEANKEFLTSNGVNIDPNTNEIISTTLSWDLLWKAKDANKRLALNSDPKNIFMLAAEKNYQKVNLNKITEVDVAAKDVKNLILANNVSLNGDDLITKVSLGQFDFALMYNGDALYANQVYNHEDDEDDSNDGETKFIYGRPNKKNVTTGYNEGTNIFSDNMVISKKSNHQDLAYLWVNFILENMNLITSYVGIPSPSQSAMDEMLAEDGDFADYPDLYKPKDVYEGLSEEGKQLSFQYQEGIDDYLVDQYNNIVSGKIG</sequence>
<evidence type="ECO:0000256" key="4">
    <source>
        <dbReference type="ARBA" id="ARBA00022475"/>
    </source>
</evidence>
<dbReference type="Proteomes" id="UP000232230">
    <property type="component" value="Chromosome"/>
</dbReference>
<evidence type="ECO:0000256" key="8">
    <source>
        <dbReference type="RuleBase" id="RU363032"/>
    </source>
</evidence>
<dbReference type="GO" id="GO:0015846">
    <property type="term" value="P:polyamine transport"/>
    <property type="evidence" value="ECO:0007669"/>
    <property type="project" value="InterPro"/>
</dbReference>
<dbReference type="InterPro" id="IPR051789">
    <property type="entry name" value="Bact_Polyamine_Transport"/>
</dbReference>
<dbReference type="SUPFAM" id="SSF53850">
    <property type="entry name" value="Periplasmic binding protein-like II"/>
    <property type="match status" value="1"/>
</dbReference>
<dbReference type="AlphaFoldDB" id="A0A2K8NYZ9"/>
<feature type="transmembrane region" description="Helical" evidence="8">
    <location>
        <begin position="7"/>
        <end position="29"/>
    </location>
</feature>
<dbReference type="GO" id="GO:0042597">
    <property type="term" value="C:periplasmic space"/>
    <property type="evidence" value="ECO:0007669"/>
    <property type="project" value="InterPro"/>
</dbReference>
<feature type="transmembrane region" description="Helical" evidence="8">
    <location>
        <begin position="225"/>
        <end position="250"/>
    </location>
</feature>
<dbReference type="PANTHER" id="PTHR43848:SF2">
    <property type="entry name" value="PUTRESCINE TRANSPORT SYSTEM PERMEASE PROTEIN POTI"/>
    <property type="match status" value="1"/>
</dbReference>
<keyword evidence="4" id="KW-1003">Cell membrane</keyword>
<keyword evidence="5 8" id="KW-0812">Transmembrane</keyword>
<feature type="transmembrane region" description="Helical" evidence="8">
    <location>
        <begin position="59"/>
        <end position="84"/>
    </location>
</feature>
<dbReference type="Pfam" id="PF00528">
    <property type="entry name" value="BPD_transp_1"/>
    <property type="match status" value="1"/>
</dbReference>
<dbReference type="GO" id="GO:0019808">
    <property type="term" value="F:polyamine binding"/>
    <property type="evidence" value="ECO:0007669"/>
    <property type="project" value="InterPro"/>
</dbReference>
<proteinExistence type="inferred from homology"/>
<evidence type="ECO:0000313" key="11">
    <source>
        <dbReference type="EMBL" id="ATZ18964.1"/>
    </source>
</evidence>
<feature type="coiled-coil region" evidence="9">
    <location>
        <begin position="339"/>
        <end position="397"/>
    </location>
</feature>
<accession>A0A2K8NYZ9</accession>
<comment type="subcellular location">
    <subcellularLocation>
        <location evidence="1 8">Cell membrane</location>
        <topology evidence="1 8">Multi-pass membrane protein</topology>
    </subcellularLocation>
</comment>
<dbReference type="GO" id="GO:0005886">
    <property type="term" value="C:plasma membrane"/>
    <property type="evidence" value="ECO:0007669"/>
    <property type="project" value="UniProtKB-SubCell"/>
</dbReference>
<dbReference type="NCBIfam" id="NF043073">
    <property type="entry name" value="MMSYN1_0195"/>
    <property type="match status" value="1"/>
</dbReference>
<comment type="similarity">
    <text evidence="2">Belongs to the binding-protein-dependent transport system permease family. CysTW subfamily.</text>
</comment>
<evidence type="ECO:0000259" key="10">
    <source>
        <dbReference type="PROSITE" id="PS50928"/>
    </source>
</evidence>
<evidence type="ECO:0000313" key="12">
    <source>
        <dbReference type="Proteomes" id="UP000232230"/>
    </source>
</evidence>
<keyword evidence="6 8" id="KW-1133">Transmembrane helix</keyword>
<evidence type="ECO:0000256" key="9">
    <source>
        <dbReference type="SAM" id="Coils"/>
    </source>
</evidence>
<dbReference type="InterPro" id="IPR000515">
    <property type="entry name" value="MetI-like"/>
</dbReference>
<evidence type="ECO:0000256" key="3">
    <source>
        <dbReference type="ARBA" id="ARBA00022448"/>
    </source>
</evidence>
<keyword evidence="9" id="KW-0175">Coiled coil</keyword>